<organism evidence="3 4">
    <name type="scientific">Spirodela intermedia</name>
    <name type="common">Intermediate duckweed</name>
    <dbReference type="NCBI Taxonomy" id="51605"/>
    <lineage>
        <taxon>Eukaryota</taxon>
        <taxon>Viridiplantae</taxon>
        <taxon>Streptophyta</taxon>
        <taxon>Embryophyta</taxon>
        <taxon>Tracheophyta</taxon>
        <taxon>Spermatophyta</taxon>
        <taxon>Magnoliopsida</taxon>
        <taxon>Liliopsida</taxon>
        <taxon>Araceae</taxon>
        <taxon>Lemnoideae</taxon>
        <taxon>Spirodela</taxon>
    </lineage>
</organism>
<feature type="compositionally biased region" description="Low complexity" evidence="2">
    <location>
        <begin position="98"/>
        <end position="111"/>
    </location>
</feature>
<evidence type="ECO:0000256" key="1">
    <source>
        <dbReference type="SAM" id="Coils"/>
    </source>
</evidence>
<feature type="compositionally biased region" description="Basic and acidic residues" evidence="2">
    <location>
        <begin position="224"/>
        <end position="239"/>
    </location>
</feature>
<dbReference type="OrthoDB" id="1301563at2759"/>
<dbReference type="PANTHER" id="PTHR38394:SF1">
    <property type="entry name" value="NEUROFILAMENT LIGHT PROTEIN"/>
    <property type="match status" value="1"/>
</dbReference>
<dbReference type="PANTHER" id="PTHR38394">
    <property type="entry name" value="NEUROFILAMENT LIGHT PROTEIN"/>
    <property type="match status" value="1"/>
</dbReference>
<feature type="coiled-coil region" evidence="1">
    <location>
        <begin position="483"/>
        <end position="570"/>
    </location>
</feature>
<name>A0A7I8LDT7_SPIIN</name>
<evidence type="ECO:0000313" key="4">
    <source>
        <dbReference type="Proteomes" id="UP000663760"/>
    </source>
</evidence>
<feature type="compositionally biased region" description="Low complexity" evidence="2">
    <location>
        <begin position="24"/>
        <end position="46"/>
    </location>
</feature>
<dbReference type="EMBL" id="LR746277">
    <property type="protein sequence ID" value="CAA7407464.1"/>
    <property type="molecule type" value="Genomic_DNA"/>
</dbReference>
<feature type="coiled-coil region" evidence="1">
    <location>
        <begin position="693"/>
        <end position="739"/>
    </location>
</feature>
<proteinExistence type="predicted"/>
<feature type="coiled-coil region" evidence="1">
    <location>
        <begin position="304"/>
        <end position="399"/>
    </location>
</feature>
<feature type="compositionally biased region" description="Low complexity" evidence="2">
    <location>
        <begin position="74"/>
        <end position="83"/>
    </location>
</feature>
<evidence type="ECO:0000313" key="3">
    <source>
        <dbReference type="EMBL" id="CAA7407464.1"/>
    </source>
</evidence>
<keyword evidence="4" id="KW-1185">Reference proteome</keyword>
<sequence length="840" mass="91870">MASSEVAEGGGGGGHGGFSEGGESDSLFEGMVLIDASDLLPASSSPPRSPLPLLATPPPSSPQAEGTGVAPPEASSSASISSSLPLDEDLFSDLTILSPSTPAQQPSLSLPPSDPPARYLQATPADLSPRPSGASPTPETPPLLVPSRQITRKKKKAIRIGYARDAAAGWPGSAGANPAVDDQVSELSVRTIRESYSFSTPQLESTSVLVPQPQSSTSPTTIEARSDVLVDRNSHPPEDSHDDESGVLEKIQEGHPPSEAAGKDEEEEHKPTEPPPEQDDSEEDPVASMERKLDKVKARISGKLSVIKETIASLSEERKVLRRNRRSAADSVNAVSLKYKELERELEEACEVEDFERAERVSESLAAAEKEKDDQLRLLRRAEEDCDVVDLKMQEALEMQISTEEESVALLEHFSENAVDSAEKITKNASEICSKEMEEWQLSIETLEARKLEMEIESHVVDEARSGLVNSIDQLTDGDQKGKEMLNNKGAVLARELEELQALVRQKEAQIAENNAQILQVEERISKVVLEFQESQSTIIAKRRYLELALSEIESEEDDLSKKKKEIDESLGLAEQKSLRLKELAHVSVEEAKTCRDLVALRKSMSSYVLKSREDKTRLANTEEQKSEEVHMLRQQISTARSSLQELSSTRASIQEETTLLSQRIGFIDKRIPELEAEKKVAAAARNFKEAGRVAAEAKALSLEKESAQLEMDKGYKELERVEEEIRNIVTKIEESEELVSFKEKEVALAGWERLHLVAATARAEQSAALESGDSEEASILLAEAEAAESKARELQGRYGFELESLKGAPRSLLSIPMITNLSGAEASSVKNDCAEEGME</sequence>
<feature type="compositionally biased region" description="Polar residues" evidence="2">
    <location>
        <begin position="197"/>
        <end position="223"/>
    </location>
</feature>
<feature type="region of interest" description="Disordered" evidence="2">
    <location>
        <begin position="197"/>
        <end position="294"/>
    </location>
</feature>
<keyword evidence="1" id="KW-0175">Coiled coil</keyword>
<gene>
    <name evidence="3" type="ORF">SI8410_14018142</name>
</gene>
<feature type="compositionally biased region" description="Gly residues" evidence="2">
    <location>
        <begin position="8"/>
        <end position="20"/>
    </location>
</feature>
<accession>A0A7I8LDT7</accession>
<feature type="compositionally biased region" description="Pro residues" evidence="2">
    <location>
        <begin position="47"/>
        <end position="61"/>
    </location>
</feature>
<dbReference type="AlphaFoldDB" id="A0A7I8LDT7"/>
<feature type="region of interest" description="Disordered" evidence="2">
    <location>
        <begin position="166"/>
        <end position="185"/>
    </location>
</feature>
<feature type="region of interest" description="Disordered" evidence="2">
    <location>
        <begin position="1"/>
        <end position="156"/>
    </location>
</feature>
<feature type="compositionally biased region" description="Acidic residues" evidence="2">
    <location>
        <begin position="276"/>
        <end position="285"/>
    </location>
</feature>
<dbReference type="Proteomes" id="UP000663760">
    <property type="component" value="Chromosome 14"/>
</dbReference>
<protein>
    <submittedName>
        <fullName evidence="3">Uncharacterized protein</fullName>
    </submittedName>
</protein>
<reference evidence="3" key="1">
    <citation type="submission" date="2020-02" db="EMBL/GenBank/DDBJ databases">
        <authorList>
            <person name="Scholz U."/>
            <person name="Mascher M."/>
            <person name="Fiebig A."/>
        </authorList>
    </citation>
    <scope>NUCLEOTIDE SEQUENCE</scope>
</reference>
<evidence type="ECO:0000256" key="2">
    <source>
        <dbReference type="SAM" id="MobiDB-lite"/>
    </source>
</evidence>